<dbReference type="KEGG" id="ncon:LC1Nh_0999"/>
<evidence type="ECO:0000259" key="5">
    <source>
        <dbReference type="PROSITE" id="PS51898"/>
    </source>
</evidence>
<keyword evidence="2" id="KW-0238">DNA-binding</keyword>
<gene>
    <name evidence="6" type="ORF">LC1Nh_0999</name>
</gene>
<dbReference type="InterPro" id="IPR050090">
    <property type="entry name" value="Tyrosine_recombinase_XerCD"/>
</dbReference>
<dbReference type="PANTHER" id="PTHR30349:SF41">
    <property type="entry name" value="INTEGRASE_RECOMBINASE PROTEIN MJ0367-RELATED"/>
    <property type="match status" value="1"/>
</dbReference>
<evidence type="ECO:0000256" key="3">
    <source>
        <dbReference type="ARBA" id="ARBA00023172"/>
    </source>
</evidence>
<dbReference type="InterPro" id="IPR011010">
    <property type="entry name" value="DNA_brk_join_enz"/>
</dbReference>
<dbReference type="GO" id="GO:0006310">
    <property type="term" value="P:DNA recombination"/>
    <property type="evidence" value="ECO:0007669"/>
    <property type="project" value="UniProtKB-KW"/>
</dbReference>
<proteinExistence type="predicted"/>
<evidence type="ECO:0000256" key="4">
    <source>
        <dbReference type="SAM" id="Coils"/>
    </source>
</evidence>
<keyword evidence="4" id="KW-0175">Coiled coil</keyword>
<dbReference type="EMBL" id="CP040089">
    <property type="protein sequence ID" value="QGA80875.1"/>
    <property type="molecule type" value="Genomic_DNA"/>
</dbReference>
<dbReference type="GeneID" id="42365393"/>
<dbReference type="InterPro" id="IPR002104">
    <property type="entry name" value="Integrase_catalytic"/>
</dbReference>
<dbReference type="GO" id="GO:0003677">
    <property type="term" value="F:DNA binding"/>
    <property type="evidence" value="ECO:0007669"/>
    <property type="project" value="UniProtKB-KW"/>
</dbReference>
<keyword evidence="3" id="KW-0233">DNA recombination</keyword>
<evidence type="ECO:0000313" key="6">
    <source>
        <dbReference type="EMBL" id="QGA80875.1"/>
    </source>
</evidence>
<evidence type="ECO:0000256" key="1">
    <source>
        <dbReference type="ARBA" id="ARBA00022908"/>
    </source>
</evidence>
<dbReference type="GO" id="GO:0015074">
    <property type="term" value="P:DNA integration"/>
    <property type="evidence" value="ECO:0007669"/>
    <property type="project" value="UniProtKB-KW"/>
</dbReference>
<dbReference type="AlphaFoldDB" id="A0A5Q0UIU7"/>
<dbReference type="RefSeq" id="WP_153550620.1">
    <property type="nucleotide sequence ID" value="NZ_CP040089.1"/>
</dbReference>
<dbReference type="PANTHER" id="PTHR30349">
    <property type="entry name" value="PHAGE INTEGRASE-RELATED"/>
    <property type="match status" value="1"/>
</dbReference>
<dbReference type="CDD" id="cd00397">
    <property type="entry name" value="DNA_BRE_C"/>
    <property type="match status" value="1"/>
</dbReference>
<feature type="domain" description="Tyr recombinase" evidence="5">
    <location>
        <begin position="135"/>
        <end position="343"/>
    </location>
</feature>
<feature type="coiled-coil region" evidence="4">
    <location>
        <begin position="255"/>
        <end position="282"/>
    </location>
</feature>
<dbReference type="Gene3D" id="1.10.443.10">
    <property type="entry name" value="Intergrase catalytic core"/>
    <property type="match status" value="1"/>
</dbReference>
<organism evidence="6 7">
    <name type="scientific">Candidatus Nanohalobium constans</name>
    <dbReference type="NCBI Taxonomy" id="2565781"/>
    <lineage>
        <taxon>Archaea</taxon>
        <taxon>Candidatus Nanohalarchaeota</taxon>
        <taxon>Candidatus Nanohalobia</taxon>
        <taxon>Candidatus Nanohalobiales</taxon>
        <taxon>Candidatus Nanohalobiaceae</taxon>
        <taxon>Candidatus Nanohalobium</taxon>
    </lineage>
</organism>
<protein>
    <submittedName>
        <fullName evidence="6">Site-specific integrase</fullName>
    </submittedName>
</protein>
<dbReference type="SUPFAM" id="SSF56349">
    <property type="entry name" value="DNA breaking-rejoining enzymes"/>
    <property type="match status" value="1"/>
</dbReference>
<name>A0A5Q0UIU7_9ARCH</name>
<dbReference type="Proteomes" id="UP000377803">
    <property type="component" value="Chromosome"/>
</dbReference>
<dbReference type="InterPro" id="IPR013762">
    <property type="entry name" value="Integrase-like_cat_sf"/>
</dbReference>
<sequence>MSDDLNEIADDYTGEKYQPVKADLHSFVDYYKGDLAKGSIIQYLRFLAELDFDPLAENPEPKEIDIDDFHLDQFQRWTRKKSRKKFGTSDGKSNSRHRYQYLSFLSLKKYIKSQKPELLQYLPESRNFTKPTSQKHTLKYTEDQIQDMMMAVSDNRKLFLGISLMYYGGMRSFELLHLTPEWLEFKEERIEVEIPPKYAKGQKENREKEFTFVKKLYEQDLKKYILDHYNYDGSYEDLVEDLSDKEEFEPVFNFVEDTEKTYQDLMRERYHLNQKLKDAAQRAGINRADEFSSHKLRRSFIHKVYDSSNDLSRTAQVARHSKPSTTEQFYLQRDKEERFDTYQEAFS</sequence>
<reference evidence="7" key="1">
    <citation type="submission" date="2019-05" db="EMBL/GenBank/DDBJ databases">
        <title>Candidatus Nanohalobium constans, a novel model system to study the DPANN nano-sized archaea: genomic and physiological characterization of a nanoarchaeon co-cultured with its chitinotrophic host.</title>
        <authorList>
            <person name="La Cono V."/>
            <person name="Arcadi E."/>
            <person name="Crisafi F."/>
            <person name="Denaro R."/>
            <person name="La Spada G."/>
            <person name="Messina E."/>
            <person name="Smedile F."/>
            <person name="Toshchakov S.V."/>
            <person name="Shevchenko M.A."/>
            <person name="Golyshin P.N."/>
            <person name="Golyshina O.V."/>
            <person name="Ferrer M."/>
            <person name="Rohde M."/>
            <person name="Mushegian A."/>
            <person name="Sorokin D.Y."/>
            <person name="Giuliano L."/>
            <person name="Yakimov M.M."/>
        </authorList>
    </citation>
    <scope>NUCLEOTIDE SEQUENCE [LARGE SCALE GENOMIC DNA]</scope>
    <source>
        <strain evidence="7">LC1Nh</strain>
    </source>
</reference>
<evidence type="ECO:0000313" key="7">
    <source>
        <dbReference type="Proteomes" id="UP000377803"/>
    </source>
</evidence>
<evidence type="ECO:0000256" key="2">
    <source>
        <dbReference type="ARBA" id="ARBA00023125"/>
    </source>
</evidence>
<keyword evidence="7" id="KW-1185">Reference proteome</keyword>
<dbReference type="PROSITE" id="PS51898">
    <property type="entry name" value="TYR_RECOMBINASE"/>
    <property type="match status" value="1"/>
</dbReference>
<dbReference type="Pfam" id="PF00589">
    <property type="entry name" value="Phage_integrase"/>
    <property type="match status" value="1"/>
</dbReference>
<accession>A0A5Q0UIU7</accession>
<keyword evidence="1" id="KW-0229">DNA integration</keyword>